<accession>A0A062VHF7</accession>
<reference evidence="1 2" key="1">
    <citation type="journal article" date="2014" name="Antonie Van Leeuwenhoek">
        <title>Hyphomonas beringensis sp. nov. and Hyphomonas chukchiensis sp. nov., isolated from surface seawater of the Bering Sea and Chukchi Sea.</title>
        <authorList>
            <person name="Li C."/>
            <person name="Lai Q."/>
            <person name="Li G."/>
            <person name="Dong C."/>
            <person name="Wang J."/>
            <person name="Liao Y."/>
            <person name="Shao Z."/>
        </authorList>
    </citation>
    <scope>NUCLEOTIDE SEQUENCE [LARGE SCALE GENOMIC DNA]</scope>
    <source>
        <strain evidence="1 2">PS728</strain>
    </source>
</reference>
<sequence length="68" mass="7029">MGSGGLPPGPAKTGGRIRAGMFHGCIGGFAKAIAHLYPSGPRNTRGFFAMKRAVAAWYRKARPSGASP</sequence>
<organism evidence="1 2">
    <name type="scientific">Hyphomonas polymorpha PS728</name>
    <dbReference type="NCBI Taxonomy" id="1280954"/>
    <lineage>
        <taxon>Bacteria</taxon>
        <taxon>Pseudomonadati</taxon>
        <taxon>Pseudomonadota</taxon>
        <taxon>Alphaproteobacteria</taxon>
        <taxon>Hyphomonadales</taxon>
        <taxon>Hyphomonadaceae</taxon>
        <taxon>Hyphomonas</taxon>
    </lineage>
</organism>
<dbReference type="EMBL" id="ARYM01000019">
    <property type="protein sequence ID" value="KCZ97494.1"/>
    <property type="molecule type" value="Genomic_DNA"/>
</dbReference>
<name>A0A062VHF7_9PROT</name>
<evidence type="ECO:0000313" key="2">
    <source>
        <dbReference type="Proteomes" id="UP000027100"/>
    </source>
</evidence>
<protein>
    <submittedName>
        <fullName evidence="1">Uncharacterized protein</fullName>
    </submittedName>
</protein>
<dbReference type="Proteomes" id="UP000027100">
    <property type="component" value="Unassembled WGS sequence"/>
</dbReference>
<comment type="caution">
    <text evidence="1">The sequence shown here is derived from an EMBL/GenBank/DDBJ whole genome shotgun (WGS) entry which is preliminary data.</text>
</comment>
<keyword evidence="2" id="KW-1185">Reference proteome</keyword>
<proteinExistence type="predicted"/>
<gene>
    <name evidence="1" type="ORF">HPO_14981</name>
</gene>
<evidence type="ECO:0000313" key="1">
    <source>
        <dbReference type="EMBL" id="KCZ97494.1"/>
    </source>
</evidence>
<dbReference type="AlphaFoldDB" id="A0A062VHF7"/>